<evidence type="ECO:0008006" key="4">
    <source>
        <dbReference type="Google" id="ProtNLM"/>
    </source>
</evidence>
<keyword evidence="3" id="KW-1185">Reference proteome</keyword>
<evidence type="ECO:0000256" key="1">
    <source>
        <dbReference type="SAM" id="MobiDB-lite"/>
    </source>
</evidence>
<sequence>DTATATPTDTPTATPTDTPTATPTDTPTATFTATPSNTPTPTQTPGCSPQAGIFKMGKQRLGAANVAVGQAVTYQICLYNRSGEPQPVQIQLITDTFPQQWTYISCNASDGAIACINDGNPGGETVSWGKSDNTAYSLPNNTDLFLTVTGSYGVANPAWCNDPANYTLFYAGGGTLGGTDQPCVAAN</sequence>
<dbReference type="Proteomes" id="UP000050509">
    <property type="component" value="Unassembled WGS sequence"/>
</dbReference>
<evidence type="ECO:0000313" key="3">
    <source>
        <dbReference type="Proteomes" id="UP000050509"/>
    </source>
</evidence>
<proteinExistence type="predicted"/>
<dbReference type="AlphaFoldDB" id="A0A0P9DDU4"/>
<evidence type="ECO:0000313" key="2">
    <source>
        <dbReference type="EMBL" id="KPV48203.1"/>
    </source>
</evidence>
<feature type="compositionally biased region" description="Low complexity" evidence="1">
    <location>
        <begin position="1"/>
        <end position="45"/>
    </location>
</feature>
<dbReference type="EMBL" id="LJCR01002847">
    <property type="protein sequence ID" value="KPV48203.1"/>
    <property type="molecule type" value="Genomic_DNA"/>
</dbReference>
<feature type="region of interest" description="Disordered" evidence="1">
    <location>
        <begin position="1"/>
        <end position="48"/>
    </location>
</feature>
<gene>
    <name evidence="2" type="ORF">SE17_39335</name>
</gene>
<reference evidence="2 3" key="1">
    <citation type="submission" date="2015-09" db="EMBL/GenBank/DDBJ databases">
        <title>Draft genome sequence of Kouleothrix aurantiaca JCM 19913.</title>
        <authorList>
            <person name="Hemp J."/>
        </authorList>
    </citation>
    <scope>NUCLEOTIDE SEQUENCE [LARGE SCALE GENOMIC DNA]</scope>
    <source>
        <strain evidence="2 3">COM-B</strain>
    </source>
</reference>
<dbReference type="PATRIC" id="fig|186479.3.peg.5881"/>
<accession>A0A0P9DDU4</accession>
<feature type="non-terminal residue" evidence="2">
    <location>
        <position position="1"/>
    </location>
</feature>
<organism evidence="2 3">
    <name type="scientific">Kouleothrix aurantiaca</name>
    <dbReference type="NCBI Taxonomy" id="186479"/>
    <lineage>
        <taxon>Bacteria</taxon>
        <taxon>Bacillati</taxon>
        <taxon>Chloroflexota</taxon>
        <taxon>Chloroflexia</taxon>
        <taxon>Chloroflexales</taxon>
        <taxon>Roseiflexineae</taxon>
        <taxon>Roseiflexaceae</taxon>
        <taxon>Kouleothrix</taxon>
    </lineage>
</organism>
<name>A0A0P9DDU4_9CHLR</name>
<comment type="caution">
    <text evidence="2">The sequence shown here is derived from an EMBL/GenBank/DDBJ whole genome shotgun (WGS) entry which is preliminary data.</text>
</comment>
<protein>
    <recommendedName>
        <fullName evidence="4">DUF11 domain-containing protein</fullName>
    </recommendedName>
</protein>